<evidence type="ECO:0000313" key="8">
    <source>
        <dbReference type="Proteomes" id="UP001324380"/>
    </source>
</evidence>
<feature type="transmembrane region" description="Helical" evidence="5">
    <location>
        <begin position="43"/>
        <end position="61"/>
    </location>
</feature>
<evidence type="ECO:0000256" key="1">
    <source>
        <dbReference type="ARBA" id="ARBA00004141"/>
    </source>
</evidence>
<dbReference type="InterPro" id="IPR007016">
    <property type="entry name" value="O-antigen_ligase-rel_domated"/>
</dbReference>
<feature type="transmembrane region" description="Helical" evidence="5">
    <location>
        <begin position="338"/>
        <end position="357"/>
    </location>
</feature>
<organism evidence="7 8">
    <name type="scientific">Mucilaginibacter sabulilitoris</name>
    <dbReference type="NCBI Taxonomy" id="1173583"/>
    <lineage>
        <taxon>Bacteria</taxon>
        <taxon>Pseudomonadati</taxon>
        <taxon>Bacteroidota</taxon>
        <taxon>Sphingobacteriia</taxon>
        <taxon>Sphingobacteriales</taxon>
        <taxon>Sphingobacteriaceae</taxon>
        <taxon>Mucilaginibacter</taxon>
    </lineage>
</organism>
<dbReference type="InterPro" id="IPR051533">
    <property type="entry name" value="WaaL-like"/>
</dbReference>
<dbReference type="EMBL" id="CP139558">
    <property type="protein sequence ID" value="WPU95615.1"/>
    <property type="molecule type" value="Genomic_DNA"/>
</dbReference>
<reference evidence="7 8" key="1">
    <citation type="submission" date="2023-11" db="EMBL/GenBank/DDBJ databases">
        <title>Analysis of the Genomes of Mucilaginibacter gossypii cycad 4 and M. sabulilitoris SNA2: microbes with the potential for plant growth promotion.</title>
        <authorList>
            <person name="Hirsch A.M."/>
            <person name="Humm E."/>
            <person name="Rubbi M."/>
            <person name="Del Vecchio G."/>
            <person name="Ha S.M."/>
            <person name="Pellegrini M."/>
            <person name="Gunsalus R.P."/>
        </authorList>
    </citation>
    <scope>NUCLEOTIDE SEQUENCE [LARGE SCALE GENOMIC DNA]</scope>
    <source>
        <strain evidence="7 8">SNA2</strain>
    </source>
</reference>
<dbReference type="PANTHER" id="PTHR37422:SF13">
    <property type="entry name" value="LIPOPOLYSACCHARIDE BIOSYNTHESIS PROTEIN PA4999-RELATED"/>
    <property type="match status" value="1"/>
</dbReference>
<evidence type="ECO:0000256" key="5">
    <source>
        <dbReference type="SAM" id="Phobius"/>
    </source>
</evidence>
<evidence type="ECO:0000256" key="4">
    <source>
        <dbReference type="ARBA" id="ARBA00023136"/>
    </source>
</evidence>
<feature type="transmembrane region" description="Helical" evidence="5">
    <location>
        <begin position="15"/>
        <end position="36"/>
    </location>
</feature>
<evidence type="ECO:0000313" key="7">
    <source>
        <dbReference type="EMBL" id="WPU95615.1"/>
    </source>
</evidence>
<keyword evidence="4 5" id="KW-0472">Membrane</keyword>
<proteinExistence type="predicted"/>
<feature type="transmembrane region" description="Helical" evidence="5">
    <location>
        <begin position="97"/>
        <end position="116"/>
    </location>
</feature>
<evidence type="ECO:0000256" key="3">
    <source>
        <dbReference type="ARBA" id="ARBA00022989"/>
    </source>
</evidence>
<dbReference type="RefSeq" id="WP_321564721.1">
    <property type="nucleotide sequence ID" value="NZ_CP139558.1"/>
</dbReference>
<evidence type="ECO:0000256" key="2">
    <source>
        <dbReference type="ARBA" id="ARBA00022692"/>
    </source>
</evidence>
<evidence type="ECO:0000259" key="6">
    <source>
        <dbReference type="Pfam" id="PF04932"/>
    </source>
</evidence>
<name>A0ABZ0TVY5_9SPHI</name>
<accession>A0ABZ0TVY5</accession>
<feature type="domain" description="O-antigen ligase-related" evidence="6">
    <location>
        <begin position="131"/>
        <end position="288"/>
    </location>
</feature>
<comment type="subcellular location">
    <subcellularLocation>
        <location evidence="1">Membrane</location>
        <topology evidence="1">Multi-pass membrane protein</topology>
    </subcellularLocation>
</comment>
<dbReference type="PANTHER" id="PTHR37422">
    <property type="entry name" value="TEICHURONIC ACID BIOSYNTHESIS PROTEIN TUAE"/>
    <property type="match status" value="1"/>
</dbReference>
<protein>
    <submittedName>
        <fullName evidence="7">O-antigen ligase family protein</fullName>
    </submittedName>
</protein>
<dbReference type="GO" id="GO:0016874">
    <property type="term" value="F:ligase activity"/>
    <property type="evidence" value="ECO:0007669"/>
    <property type="project" value="UniProtKB-KW"/>
</dbReference>
<dbReference type="Proteomes" id="UP001324380">
    <property type="component" value="Chromosome"/>
</dbReference>
<gene>
    <name evidence="7" type="ORF">SNE25_08800</name>
</gene>
<feature type="transmembrane region" description="Helical" evidence="5">
    <location>
        <begin position="313"/>
        <end position="332"/>
    </location>
</feature>
<feature type="transmembrane region" description="Helical" evidence="5">
    <location>
        <begin position="180"/>
        <end position="203"/>
    </location>
</feature>
<keyword evidence="8" id="KW-1185">Reference proteome</keyword>
<keyword evidence="3 5" id="KW-1133">Transmembrane helix</keyword>
<dbReference type="Pfam" id="PF04932">
    <property type="entry name" value="Wzy_C"/>
    <property type="match status" value="1"/>
</dbReference>
<keyword evidence="2 5" id="KW-0812">Transmembrane</keyword>
<keyword evidence="7" id="KW-0436">Ligase</keyword>
<feature type="transmembrane region" description="Helical" evidence="5">
    <location>
        <begin position="128"/>
        <end position="159"/>
    </location>
</feature>
<sequence length="379" mass="42964">MTISFGVGNMNGNDFVYWISFVSLFASLFVLAAILSLQIQIKWIYRLFWSAVTSTIIGFILNYTNFQLFRDIGKLSGSTLAYVVYGSNDEGRIFSFFVHPNMAALSTVCFFVFLLTTSKEHVKKIRTYMLYLGLMIGMILVTGSRTSLIVIAIIAIIYLPKIIRRSLIRRHKFNNNLGNITIVFGGILIVLLFVFGIFVYISLSQSPIDTTGRLSFFFRIFNSSPTVSTQDDSLADRLKILDSYWKYIEKNLLFGLGPQFARDKLSNGEFENVSQNVYIENTLNYGIFYVLFYIYALVKTYQLSSKIGNFKDYIFNPLKVFVVLLTLIGFSINGLYTIRAVVILLGILIGLTLRGSLQKNMKSPQKALVNPSDEFSIVS</sequence>
<feature type="transmembrane region" description="Helical" evidence="5">
    <location>
        <begin position="283"/>
        <end position="301"/>
    </location>
</feature>